<gene>
    <name evidence="2" type="ORF">BDA96_10G125200</name>
</gene>
<accession>A0A921Q1G2</accession>
<reference evidence="2" key="2">
    <citation type="submission" date="2020-10" db="EMBL/GenBank/DDBJ databases">
        <authorList>
            <person name="Cooper E.A."/>
            <person name="Brenton Z.W."/>
            <person name="Flinn B.S."/>
            <person name="Jenkins J."/>
            <person name="Shu S."/>
            <person name="Flowers D."/>
            <person name="Luo F."/>
            <person name="Wang Y."/>
            <person name="Xia P."/>
            <person name="Barry K."/>
            <person name="Daum C."/>
            <person name="Lipzen A."/>
            <person name="Yoshinaga Y."/>
            <person name="Schmutz J."/>
            <person name="Saski C."/>
            <person name="Vermerris W."/>
            <person name="Kresovich S."/>
        </authorList>
    </citation>
    <scope>NUCLEOTIDE SEQUENCE</scope>
</reference>
<evidence type="ECO:0000256" key="1">
    <source>
        <dbReference type="SAM" id="MobiDB-lite"/>
    </source>
</evidence>
<organism evidence="2 3">
    <name type="scientific">Sorghum bicolor</name>
    <name type="common">Sorghum</name>
    <name type="synonym">Sorghum vulgare</name>
    <dbReference type="NCBI Taxonomy" id="4558"/>
    <lineage>
        <taxon>Eukaryota</taxon>
        <taxon>Viridiplantae</taxon>
        <taxon>Streptophyta</taxon>
        <taxon>Embryophyta</taxon>
        <taxon>Tracheophyta</taxon>
        <taxon>Spermatophyta</taxon>
        <taxon>Magnoliopsida</taxon>
        <taxon>Liliopsida</taxon>
        <taxon>Poales</taxon>
        <taxon>Poaceae</taxon>
        <taxon>PACMAD clade</taxon>
        <taxon>Panicoideae</taxon>
        <taxon>Andropogonodae</taxon>
        <taxon>Andropogoneae</taxon>
        <taxon>Sorghinae</taxon>
        <taxon>Sorghum</taxon>
    </lineage>
</organism>
<comment type="caution">
    <text evidence="2">The sequence shown here is derived from an EMBL/GenBank/DDBJ whole genome shotgun (WGS) entry which is preliminary data.</text>
</comment>
<dbReference type="AlphaFoldDB" id="A0A921Q1G2"/>
<reference evidence="2" key="1">
    <citation type="journal article" date="2019" name="BMC Genomics">
        <title>A new reference genome for Sorghum bicolor reveals high levels of sequence similarity between sweet and grain genotypes: implications for the genetics of sugar metabolism.</title>
        <authorList>
            <person name="Cooper E.A."/>
            <person name="Brenton Z.W."/>
            <person name="Flinn B.S."/>
            <person name="Jenkins J."/>
            <person name="Shu S."/>
            <person name="Flowers D."/>
            <person name="Luo F."/>
            <person name="Wang Y."/>
            <person name="Xia P."/>
            <person name="Barry K."/>
            <person name="Daum C."/>
            <person name="Lipzen A."/>
            <person name="Yoshinaga Y."/>
            <person name="Schmutz J."/>
            <person name="Saski C."/>
            <person name="Vermerris W."/>
            <person name="Kresovich S."/>
        </authorList>
    </citation>
    <scope>NUCLEOTIDE SEQUENCE</scope>
</reference>
<proteinExistence type="predicted"/>
<feature type="compositionally biased region" description="Polar residues" evidence="1">
    <location>
        <begin position="59"/>
        <end position="70"/>
    </location>
</feature>
<evidence type="ECO:0000313" key="2">
    <source>
        <dbReference type="EMBL" id="KAG0513704.1"/>
    </source>
</evidence>
<protein>
    <submittedName>
        <fullName evidence="2">Uncharacterized protein</fullName>
    </submittedName>
</protein>
<dbReference type="EMBL" id="CM027689">
    <property type="protein sequence ID" value="KAG0513704.1"/>
    <property type="molecule type" value="Genomic_DNA"/>
</dbReference>
<sequence>MHAWVNTAARPPTFDLLAGERAHFVAARNGSAPSGDFSDERAALLHARGGNPRTKTKSPHGTASATSTTVPARPRSQCPLRPALHTHPPIYTRHDPFHGYTYLLCLHGRT</sequence>
<evidence type="ECO:0000313" key="3">
    <source>
        <dbReference type="Proteomes" id="UP000807115"/>
    </source>
</evidence>
<feature type="region of interest" description="Disordered" evidence="1">
    <location>
        <begin position="48"/>
        <end position="90"/>
    </location>
</feature>
<dbReference type="Proteomes" id="UP000807115">
    <property type="component" value="Chromosome 10"/>
</dbReference>
<name>A0A921Q1G2_SORBI</name>